<evidence type="ECO:0000313" key="4">
    <source>
        <dbReference type="Proteomes" id="UP000885680"/>
    </source>
</evidence>
<dbReference type="InterPro" id="IPR029058">
    <property type="entry name" value="AB_hydrolase_fold"/>
</dbReference>
<keyword evidence="3" id="KW-0378">Hydrolase</keyword>
<keyword evidence="1" id="KW-0812">Transmembrane</keyword>
<dbReference type="GO" id="GO:0016787">
    <property type="term" value="F:hydrolase activity"/>
    <property type="evidence" value="ECO:0007669"/>
    <property type="project" value="UniProtKB-KW"/>
</dbReference>
<organism evidence="3 4">
    <name type="scientific">Aurantimonas coralicida</name>
    <dbReference type="NCBI Taxonomy" id="182270"/>
    <lineage>
        <taxon>Bacteria</taxon>
        <taxon>Pseudomonadati</taxon>
        <taxon>Pseudomonadota</taxon>
        <taxon>Alphaproteobacteria</taxon>
        <taxon>Hyphomicrobiales</taxon>
        <taxon>Aurantimonadaceae</taxon>
        <taxon>Aurantimonas</taxon>
    </lineage>
</organism>
<proteinExistence type="predicted"/>
<feature type="domain" description="Serine aminopeptidase S33" evidence="2">
    <location>
        <begin position="98"/>
        <end position="326"/>
    </location>
</feature>
<dbReference type="SUPFAM" id="SSF53474">
    <property type="entry name" value="alpha/beta-Hydrolases"/>
    <property type="match status" value="1"/>
</dbReference>
<evidence type="ECO:0000256" key="1">
    <source>
        <dbReference type="SAM" id="Phobius"/>
    </source>
</evidence>
<dbReference type="Gene3D" id="3.40.50.1820">
    <property type="entry name" value="alpha/beta hydrolase"/>
    <property type="match status" value="1"/>
</dbReference>
<evidence type="ECO:0000259" key="2">
    <source>
        <dbReference type="Pfam" id="PF12146"/>
    </source>
</evidence>
<gene>
    <name evidence="3" type="ORF">ENH89_21295</name>
</gene>
<dbReference type="InterPro" id="IPR022742">
    <property type="entry name" value="Hydrolase_4"/>
</dbReference>
<accession>A0A9C9NJP0</accession>
<feature type="transmembrane region" description="Helical" evidence="1">
    <location>
        <begin position="44"/>
        <end position="63"/>
    </location>
</feature>
<dbReference type="Pfam" id="PF12146">
    <property type="entry name" value="Hydrolase_4"/>
    <property type="match status" value="1"/>
</dbReference>
<protein>
    <submittedName>
        <fullName evidence="3">Alpha/beta fold hydrolase</fullName>
    </submittedName>
</protein>
<evidence type="ECO:0000313" key="3">
    <source>
        <dbReference type="EMBL" id="HEU02801.1"/>
    </source>
</evidence>
<dbReference type="Proteomes" id="UP000885680">
    <property type="component" value="Unassembled WGS sequence"/>
</dbReference>
<sequence length="347" mass="36843">MARRGDVMKKAIGAVRADSLLSVVTEIWRGAAAFAHGWTGGAPVRLFVSCLAAAGFAVVALGVSPASAAETETVELPLNDLTLTGDLVRPDNIDMSQPVVLLVHGTFAHKNVELIEALQSALAEREVASLAVTLSLGQNRREGMWDCNQPSTHRHEDAVAEISAWVDWLGTEGYQGIVPLGHSRGGAQVALWLARAGERADIPAAVLLAPMTEDEGTAAARYEQRFGAKLADVLAEATAAKPDEMLEVPGLVYCSETKATAQSMLSYHAENPERDTPTLLTQGVSMPVLVISASEDEVVTDLPERLAPIVDGAKIRLETVEGADHLFLDFFAEDAADLVAEHIAALP</sequence>
<keyword evidence="1" id="KW-1133">Transmembrane helix</keyword>
<reference evidence="3" key="1">
    <citation type="journal article" date="2020" name="mSystems">
        <title>Genome- and Community-Level Interaction Insights into Carbon Utilization and Element Cycling Functions of Hydrothermarchaeota in Hydrothermal Sediment.</title>
        <authorList>
            <person name="Zhou Z."/>
            <person name="Liu Y."/>
            <person name="Xu W."/>
            <person name="Pan J."/>
            <person name="Luo Z.H."/>
            <person name="Li M."/>
        </authorList>
    </citation>
    <scope>NUCLEOTIDE SEQUENCE</scope>
    <source>
        <strain evidence="3">HyVt-347</strain>
    </source>
</reference>
<dbReference type="EMBL" id="DRGN01000301">
    <property type="protein sequence ID" value="HEU02801.1"/>
    <property type="molecule type" value="Genomic_DNA"/>
</dbReference>
<comment type="caution">
    <text evidence="3">The sequence shown here is derived from an EMBL/GenBank/DDBJ whole genome shotgun (WGS) entry which is preliminary data.</text>
</comment>
<name>A0A9C9NJP0_9HYPH</name>
<keyword evidence="1" id="KW-0472">Membrane</keyword>
<dbReference type="AlphaFoldDB" id="A0A9C9NJP0"/>